<organism evidence="2 3">
    <name type="scientific">Wickerhamomyces mucosus</name>
    <dbReference type="NCBI Taxonomy" id="1378264"/>
    <lineage>
        <taxon>Eukaryota</taxon>
        <taxon>Fungi</taxon>
        <taxon>Dikarya</taxon>
        <taxon>Ascomycota</taxon>
        <taxon>Saccharomycotina</taxon>
        <taxon>Saccharomycetes</taxon>
        <taxon>Phaffomycetales</taxon>
        <taxon>Wickerhamomycetaceae</taxon>
        <taxon>Wickerhamomyces</taxon>
    </lineage>
</organism>
<feature type="domain" description="Subtelomeric hrmA-associated cluster protein AFUB-079030/YDR124W-like helical bundle" evidence="1">
    <location>
        <begin position="98"/>
        <end position="212"/>
    </location>
</feature>
<dbReference type="InterPro" id="IPR047092">
    <property type="entry name" value="AFUB_07903/YDR124W-like_hel"/>
</dbReference>
<dbReference type="Pfam" id="PF11001">
    <property type="entry name" value="AFUB_07903_YDR124W_hel"/>
    <property type="match status" value="1"/>
</dbReference>
<dbReference type="InterPro" id="IPR021264">
    <property type="entry name" value="AFUB_079030/YDR124W-like"/>
</dbReference>
<keyword evidence="3" id="KW-1185">Reference proteome</keyword>
<proteinExistence type="predicted"/>
<reference evidence="2" key="2">
    <citation type="submission" date="2021-01" db="EMBL/GenBank/DDBJ databases">
        <authorList>
            <person name="Schikora-Tamarit M.A."/>
        </authorList>
    </citation>
    <scope>NUCLEOTIDE SEQUENCE</scope>
    <source>
        <strain evidence="2">CBS6341</strain>
    </source>
</reference>
<gene>
    <name evidence="2" type="ORF">WICMUC_000267</name>
</gene>
<dbReference type="AlphaFoldDB" id="A0A9P8TIY7"/>
<sequence length="350" mass="40490">MKSQSFNIDKYKEKFSLFLQELSTQQIKNISVTKYPNGEIVVHSNFDKISPDMLKELKASFGSLAGGNKTESKRIVDPRYLECSSIVLNSPNLIALDLSNTNNIKAHFRSCFREIQQLGCKLIAKVWIRTMEPKKQTNYPYKNGDLSKPRWWPFQVRHVEPDHLRKNERMSLLVSIVLQRGIDLEGFRSSTDMLRDLNDYQKKILREIYFITSLVQKGNIDQILSVSDFENKTDSSHSDYNFPKVSGLYECDRNQISKAIYDQGPRFNDDHELTAHLDDLVSPTLELISTNSNEMLRHKVAQSAQVISSNLQELSNIRNNEYHSSLLDFYNSPPQEYNKALHIHHPIDFS</sequence>
<name>A0A9P8TIY7_9ASCO</name>
<reference evidence="2" key="1">
    <citation type="journal article" date="2021" name="Open Biol.">
        <title>Shared evolutionary footprints suggest mitochondrial oxidative damage underlies multiple complex I losses in fungi.</title>
        <authorList>
            <person name="Schikora-Tamarit M.A."/>
            <person name="Marcet-Houben M."/>
            <person name="Nosek J."/>
            <person name="Gabaldon T."/>
        </authorList>
    </citation>
    <scope>NUCLEOTIDE SEQUENCE</scope>
    <source>
        <strain evidence="2">CBS6341</strain>
    </source>
</reference>
<protein>
    <recommendedName>
        <fullName evidence="1">Subtelomeric hrmA-associated cluster protein AFUB-079030/YDR124W-like helical bundle domain-containing protein</fullName>
    </recommendedName>
</protein>
<evidence type="ECO:0000313" key="3">
    <source>
        <dbReference type="Proteomes" id="UP000769528"/>
    </source>
</evidence>
<accession>A0A9P8TIY7</accession>
<dbReference type="Proteomes" id="UP000769528">
    <property type="component" value="Unassembled WGS sequence"/>
</dbReference>
<dbReference type="EMBL" id="JAEUBF010000096">
    <property type="protein sequence ID" value="KAH3680536.1"/>
    <property type="molecule type" value="Genomic_DNA"/>
</dbReference>
<dbReference type="PANTHER" id="PTHR36102:SF1">
    <property type="entry name" value="YDR124W-LIKE HELICAL BUNDLE DOMAIN-CONTAINING PROTEIN"/>
    <property type="match status" value="1"/>
</dbReference>
<dbReference type="OrthoDB" id="5338458at2759"/>
<comment type="caution">
    <text evidence="2">The sequence shown here is derived from an EMBL/GenBank/DDBJ whole genome shotgun (WGS) entry which is preliminary data.</text>
</comment>
<dbReference type="PANTHER" id="PTHR36102">
    <property type="entry name" value="CHROMOSOME 10, WHOLE GENOME SHOTGUN SEQUENCE"/>
    <property type="match status" value="1"/>
</dbReference>
<evidence type="ECO:0000313" key="2">
    <source>
        <dbReference type="EMBL" id="KAH3680536.1"/>
    </source>
</evidence>
<evidence type="ECO:0000259" key="1">
    <source>
        <dbReference type="Pfam" id="PF11001"/>
    </source>
</evidence>